<geneLocation type="plasmid" evidence="2 3">
    <name>pREB5</name>
</geneLocation>
<name>A8ZPL1_ACAM1</name>
<keyword evidence="2" id="KW-0614">Plasmid</keyword>
<feature type="transmembrane region" description="Helical" evidence="1">
    <location>
        <begin position="99"/>
        <end position="120"/>
    </location>
</feature>
<evidence type="ECO:0000313" key="2">
    <source>
        <dbReference type="EMBL" id="ABW32947.1"/>
    </source>
</evidence>
<feature type="transmembrane region" description="Helical" evidence="1">
    <location>
        <begin position="221"/>
        <end position="243"/>
    </location>
</feature>
<feature type="transmembrane region" description="Helical" evidence="1">
    <location>
        <begin position="127"/>
        <end position="144"/>
    </location>
</feature>
<gene>
    <name evidence="2" type="ordered locus">AM1_E0178</name>
</gene>
<proteinExistence type="predicted"/>
<feature type="transmembrane region" description="Helical" evidence="1">
    <location>
        <begin position="164"/>
        <end position="184"/>
    </location>
</feature>
<evidence type="ECO:0000313" key="3">
    <source>
        <dbReference type="Proteomes" id="UP000000268"/>
    </source>
</evidence>
<accession>A8ZPL1</accession>
<dbReference type="KEGG" id="amr:AM1_E0178"/>
<keyword evidence="1" id="KW-1133">Transmembrane helix</keyword>
<evidence type="ECO:0000256" key="1">
    <source>
        <dbReference type="SAM" id="Phobius"/>
    </source>
</evidence>
<keyword evidence="1" id="KW-0472">Membrane</keyword>
<protein>
    <submittedName>
        <fullName evidence="2">Uncharacterized protein</fullName>
    </submittedName>
</protein>
<feature type="transmembrane region" description="Helical" evidence="1">
    <location>
        <begin position="66"/>
        <end position="87"/>
    </location>
</feature>
<dbReference type="HOGENOM" id="CLU_1096764_0_0_3"/>
<dbReference type="EMBL" id="CP000842">
    <property type="protein sequence ID" value="ABW32947.1"/>
    <property type="molecule type" value="Genomic_DNA"/>
</dbReference>
<dbReference type="AlphaFoldDB" id="A8ZPL1"/>
<feature type="transmembrane region" description="Helical" evidence="1">
    <location>
        <begin position="196"/>
        <end position="215"/>
    </location>
</feature>
<sequence>MKFHCTYCGYKIETSNGQSGQLMTCPSCSADILVPPPPISELSAKSKANLKKSDSLPTQGFVYRRLFLISLIGCLIFGALTAIYSLITSSFDTSQATILLTTVSLGTYSMTGLCCSTLIGHPQHHRFGQIGIAVSVFSGFWAFVNNLAILANQEINNWGELLQVRFSFLVVAVAFAHCSLLLRIHTTNQTVQNVRYVTLGIIAMFSMVLLGNIMAPDNFSTSWKLISILSVLNVLGTIATPLYHAATKESKAN</sequence>
<keyword evidence="3" id="KW-1185">Reference proteome</keyword>
<dbReference type="Proteomes" id="UP000000268">
    <property type="component" value="Plasmid pREB5"/>
</dbReference>
<keyword evidence="1" id="KW-0812">Transmembrane</keyword>
<reference evidence="2 3" key="1">
    <citation type="journal article" date="2008" name="Proc. Natl. Acad. Sci. U.S.A.">
        <title>Niche adaptation and genome expansion in the chlorophyll d-producing cyanobacterium Acaryochloris marina.</title>
        <authorList>
            <person name="Swingley W.D."/>
            <person name="Chen M."/>
            <person name="Cheung P.C."/>
            <person name="Conrad A.L."/>
            <person name="Dejesa L.C."/>
            <person name="Hao J."/>
            <person name="Honchak B.M."/>
            <person name="Karbach L.E."/>
            <person name="Kurdoglu A."/>
            <person name="Lahiri S."/>
            <person name="Mastrian S.D."/>
            <person name="Miyashita H."/>
            <person name="Page L."/>
            <person name="Ramakrishna P."/>
            <person name="Satoh S."/>
            <person name="Sattley W.M."/>
            <person name="Shimada Y."/>
            <person name="Taylor H.L."/>
            <person name="Tomo T."/>
            <person name="Tsuchiya T."/>
            <person name="Wang Z.T."/>
            <person name="Raymond J."/>
            <person name="Mimuro M."/>
            <person name="Blankenship R.E."/>
            <person name="Touchman J.W."/>
        </authorList>
    </citation>
    <scope>NUCLEOTIDE SEQUENCE [LARGE SCALE GENOMIC DNA]</scope>
    <source>
        <strain evidence="3">MBIC 11017</strain>
        <plasmid evidence="3">Plasmid pREB5</plasmid>
    </source>
</reference>
<organism evidence="2 3">
    <name type="scientific">Acaryochloris marina (strain MBIC 11017)</name>
    <dbReference type="NCBI Taxonomy" id="329726"/>
    <lineage>
        <taxon>Bacteria</taxon>
        <taxon>Bacillati</taxon>
        <taxon>Cyanobacteriota</taxon>
        <taxon>Cyanophyceae</taxon>
        <taxon>Acaryochloridales</taxon>
        <taxon>Acaryochloridaceae</taxon>
        <taxon>Acaryochloris</taxon>
    </lineage>
</organism>